<keyword evidence="8" id="KW-0949">S-adenosyl-L-methionine</keyword>
<comment type="subcellular location">
    <subcellularLocation>
        <location evidence="1">Cytoplasm</location>
    </subcellularLocation>
</comment>
<proteinExistence type="inferred from homology"/>
<feature type="compositionally biased region" description="Basic and acidic residues" evidence="12">
    <location>
        <begin position="8"/>
        <end position="20"/>
    </location>
</feature>
<dbReference type="InterPro" id="IPR029063">
    <property type="entry name" value="SAM-dependent_MTases_sf"/>
</dbReference>
<evidence type="ECO:0000256" key="11">
    <source>
        <dbReference type="ARBA" id="ARBA00031350"/>
    </source>
</evidence>
<evidence type="ECO:0000256" key="2">
    <source>
        <dbReference type="ARBA" id="ARBA00005369"/>
    </source>
</evidence>
<evidence type="ECO:0000256" key="5">
    <source>
        <dbReference type="ARBA" id="ARBA00022490"/>
    </source>
</evidence>
<comment type="similarity">
    <text evidence="2">Belongs to the methyltransferase superfamily. L-isoaspartyl/D-aspartyl protein methyltransferase family.</text>
</comment>
<evidence type="ECO:0000256" key="10">
    <source>
        <dbReference type="ARBA" id="ARBA00031323"/>
    </source>
</evidence>
<dbReference type="InterPro" id="IPR000682">
    <property type="entry name" value="PCMT"/>
</dbReference>
<dbReference type="GO" id="GO:0004719">
    <property type="term" value="F:protein-L-isoaspartate (D-aspartate) O-methyltransferase activity"/>
    <property type="evidence" value="ECO:0007669"/>
    <property type="project" value="UniProtKB-EC"/>
</dbReference>
<dbReference type="EMBL" id="SMJW01000139">
    <property type="protein sequence ID" value="TDC12213.1"/>
    <property type="molecule type" value="Genomic_DNA"/>
</dbReference>
<evidence type="ECO:0000256" key="3">
    <source>
        <dbReference type="ARBA" id="ARBA00011890"/>
    </source>
</evidence>
<reference evidence="13 14" key="1">
    <citation type="submission" date="2019-03" db="EMBL/GenBank/DDBJ databases">
        <title>Draft genome sequences of novel Actinobacteria.</title>
        <authorList>
            <person name="Sahin N."/>
            <person name="Ay H."/>
            <person name="Saygin H."/>
        </authorList>
    </citation>
    <scope>NUCLEOTIDE SEQUENCE [LARGE SCALE GENOMIC DNA]</scope>
    <source>
        <strain evidence="13 14">DSM 45347</strain>
    </source>
</reference>
<keyword evidence="6 13" id="KW-0489">Methyltransferase</keyword>
<evidence type="ECO:0000313" key="14">
    <source>
        <dbReference type="Proteomes" id="UP000295431"/>
    </source>
</evidence>
<dbReference type="Proteomes" id="UP000295431">
    <property type="component" value="Unassembled WGS sequence"/>
</dbReference>
<feature type="region of interest" description="Disordered" evidence="12">
    <location>
        <begin position="1"/>
        <end position="20"/>
    </location>
</feature>
<sequence length="299" mass="32809">MQRVGQGDQERRRQSSRDTVHVVQRHGEGVIPASGVLRRVRRDLFIPETIWVPVEGTGWFRPLRREDDPGGWQEEVESERSVVIQVDDGATERGKWPTSSSSAPHIMAKMLDALELRPGLRVLEIGGGSGYNAALVAELVGAENVTTVEIDASLADHARRALSRAGYPVTVITADGTLGHPHGAPYDRIVATAAVREVPYAWVEQTRPGGMILVPWVASFHPDEPLVALKVDPDGTAEGRFGSAAWFMPIRSQRLPQQAIRETEERWAAAGKPEASRYGVTVTPKAQRIWLDSPDNPVT</sequence>
<dbReference type="Gene3D" id="3.40.50.150">
    <property type="entry name" value="Vaccinia Virus protein VP39"/>
    <property type="match status" value="1"/>
</dbReference>
<evidence type="ECO:0000256" key="7">
    <source>
        <dbReference type="ARBA" id="ARBA00022679"/>
    </source>
</evidence>
<evidence type="ECO:0000256" key="8">
    <source>
        <dbReference type="ARBA" id="ARBA00022691"/>
    </source>
</evidence>
<dbReference type="PANTHER" id="PTHR11579">
    <property type="entry name" value="PROTEIN-L-ISOASPARTATE O-METHYLTRANSFERASE"/>
    <property type="match status" value="1"/>
</dbReference>
<accession>A0A4R4NVS6</accession>
<dbReference type="PANTHER" id="PTHR11579:SF0">
    <property type="entry name" value="PROTEIN-L-ISOASPARTATE(D-ASPARTATE) O-METHYLTRANSFERASE"/>
    <property type="match status" value="1"/>
</dbReference>
<dbReference type="CDD" id="cd02440">
    <property type="entry name" value="AdoMet_MTases"/>
    <property type="match status" value="1"/>
</dbReference>
<evidence type="ECO:0000256" key="9">
    <source>
        <dbReference type="ARBA" id="ARBA00030757"/>
    </source>
</evidence>
<evidence type="ECO:0000256" key="1">
    <source>
        <dbReference type="ARBA" id="ARBA00004496"/>
    </source>
</evidence>
<evidence type="ECO:0000256" key="12">
    <source>
        <dbReference type="SAM" id="MobiDB-lite"/>
    </source>
</evidence>
<comment type="caution">
    <text evidence="13">The sequence shown here is derived from an EMBL/GenBank/DDBJ whole genome shotgun (WGS) entry which is preliminary data.</text>
</comment>
<keyword evidence="7 13" id="KW-0808">Transferase</keyword>
<name>A0A4R4NVS6_9ACTN</name>
<organism evidence="13 14">
    <name type="scientific">Actinomadura bangladeshensis</name>
    <dbReference type="NCBI Taxonomy" id="453573"/>
    <lineage>
        <taxon>Bacteria</taxon>
        <taxon>Bacillati</taxon>
        <taxon>Actinomycetota</taxon>
        <taxon>Actinomycetes</taxon>
        <taxon>Streptosporangiales</taxon>
        <taxon>Thermomonosporaceae</taxon>
        <taxon>Actinomadura</taxon>
    </lineage>
</organism>
<dbReference type="EC" id="2.1.1.77" evidence="3"/>
<dbReference type="SUPFAM" id="SSF53335">
    <property type="entry name" value="S-adenosyl-L-methionine-dependent methyltransferases"/>
    <property type="match status" value="1"/>
</dbReference>
<dbReference type="OrthoDB" id="3501659at2"/>
<dbReference type="GO" id="GO:0005737">
    <property type="term" value="C:cytoplasm"/>
    <property type="evidence" value="ECO:0007669"/>
    <property type="project" value="UniProtKB-SubCell"/>
</dbReference>
<evidence type="ECO:0000313" key="13">
    <source>
        <dbReference type="EMBL" id="TDC12213.1"/>
    </source>
</evidence>
<gene>
    <name evidence="13" type="ORF">E1284_24660</name>
</gene>
<keyword evidence="5" id="KW-0963">Cytoplasm</keyword>
<dbReference type="RefSeq" id="WP_131942514.1">
    <property type="nucleotide sequence ID" value="NZ_BAAAMX010000030.1"/>
</dbReference>
<dbReference type="GO" id="GO:0032259">
    <property type="term" value="P:methylation"/>
    <property type="evidence" value="ECO:0007669"/>
    <property type="project" value="UniProtKB-KW"/>
</dbReference>
<evidence type="ECO:0000256" key="4">
    <source>
        <dbReference type="ARBA" id="ARBA00013346"/>
    </source>
</evidence>
<evidence type="ECO:0000256" key="6">
    <source>
        <dbReference type="ARBA" id="ARBA00022603"/>
    </source>
</evidence>
<dbReference type="Pfam" id="PF01135">
    <property type="entry name" value="PCMT"/>
    <property type="match status" value="1"/>
</dbReference>
<protein>
    <recommendedName>
        <fullName evidence="4">Protein-L-isoaspartate O-methyltransferase</fullName>
        <ecNumber evidence="3">2.1.1.77</ecNumber>
    </recommendedName>
    <alternativeName>
        <fullName evidence="11">L-isoaspartyl protein carboxyl methyltransferase</fullName>
    </alternativeName>
    <alternativeName>
        <fullName evidence="9">Protein L-isoaspartyl methyltransferase</fullName>
    </alternativeName>
    <alternativeName>
        <fullName evidence="10">Protein-beta-aspartate methyltransferase</fullName>
    </alternativeName>
</protein>
<dbReference type="AlphaFoldDB" id="A0A4R4NVS6"/>
<keyword evidence="14" id="KW-1185">Reference proteome</keyword>